<reference evidence="1 2" key="1">
    <citation type="submission" date="2012-05" db="EMBL/GenBank/DDBJ databases">
        <authorList>
            <person name="Weinstock G."/>
            <person name="Sodergren E."/>
            <person name="Lobos E.A."/>
            <person name="Fulton L."/>
            <person name="Fulton R."/>
            <person name="Courtney L."/>
            <person name="Fronick C."/>
            <person name="O'Laughlin M."/>
            <person name="Godfrey J."/>
            <person name="Wilson R.M."/>
            <person name="Miner T."/>
            <person name="Farmer C."/>
            <person name="Delehaunty K."/>
            <person name="Cordes M."/>
            <person name="Minx P."/>
            <person name="Tomlinson C."/>
            <person name="Chen J."/>
            <person name="Wollam A."/>
            <person name="Pepin K.H."/>
            <person name="Bhonagiri V."/>
            <person name="Zhang X."/>
            <person name="Suruliraj S."/>
            <person name="Warren W."/>
            <person name="Mitreva M."/>
            <person name="Mardis E.R."/>
            <person name="Wilson R.K."/>
        </authorList>
    </citation>
    <scope>NUCLEOTIDE SEQUENCE [LARGE SCALE GENOMIC DNA]</scope>
    <source>
        <strain evidence="1 2">F0055</strain>
    </source>
</reference>
<gene>
    <name evidence="1" type="ORF">HMPREF9151_01214</name>
</gene>
<dbReference type="EMBL" id="AMEP01000084">
    <property type="protein sequence ID" value="EKY00739.1"/>
    <property type="molecule type" value="Genomic_DNA"/>
</dbReference>
<dbReference type="GO" id="GO:0000287">
    <property type="term" value="F:magnesium ion binding"/>
    <property type="evidence" value="ECO:0007669"/>
    <property type="project" value="TreeGrafter"/>
</dbReference>
<dbReference type="SUPFAM" id="SSF56784">
    <property type="entry name" value="HAD-like"/>
    <property type="match status" value="1"/>
</dbReference>
<dbReference type="InterPro" id="IPR006385">
    <property type="entry name" value="HAD_hydro_SerB1"/>
</dbReference>
<dbReference type="Proteomes" id="UP000010433">
    <property type="component" value="Unassembled WGS sequence"/>
</dbReference>
<keyword evidence="1" id="KW-0378">Hydrolase</keyword>
<sequence length="200" mass="23197">MNPTKTQIFLFDFDGTLTTRDTLLAFIRFAKGRWKLLGTLVLHLPLLLLMKLHLYPNGRMKERIFGFFFKGMREEDFDNICRAFARSHRSLLRPKGIKRINDALNEGAEVLIVSASIDHWVRPFFEELPEVRVIGTQIEVKNGHLTGRFYGKNCYGAEKVKRVASLLNQREKYELTAYGDSRGDKELLAYADKGFFRAFE</sequence>
<dbReference type="InterPro" id="IPR050582">
    <property type="entry name" value="HAD-like_SerB"/>
</dbReference>
<dbReference type="AlphaFoldDB" id="L1NB48"/>
<evidence type="ECO:0000313" key="2">
    <source>
        <dbReference type="Proteomes" id="UP000010433"/>
    </source>
</evidence>
<dbReference type="PANTHER" id="PTHR43344:SF14">
    <property type="entry name" value="HAD-IB FAMILY HYDROLASE"/>
    <property type="match status" value="1"/>
</dbReference>
<dbReference type="STRING" id="1127699.HMPREF9151_01214"/>
<dbReference type="GO" id="GO:0036424">
    <property type="term" value="F:L-phosphoserine phosphatase activity"/>
    <property type="evidence" value="ECO:0007669"/>
    <property type="project" value="TreeGrafter"/>
</dbReference>
<protein>
    <submittedName>
        <fullName evidence="1">HAD hydrolase, family IB</fullName>
    </submittedName>
</protein>
<organism evidence="1 2">
    <name type="scientific">Hoylesella saccharolytica F0055</name>
    <dbReference type="NCBI Taxonomy" id="1127699"/>
    <lineage>
        <taxon>Bacteria</taxon>
        <taxon>Pseudomonadati</taxon>
        <taxon>Bacteroidota</taxon>
        <taxon>Bacteroidia</taxon>
        <taxon>Bacteroidales</taxon>
        <taxon>Prevotellaceae</taxon>
        <taxon>Hoylesella</taxon>
    </lineage>
</organism>
<dbReference type="NCBIfam" id="TIGR01490">
    <property type="entry name" value="HAD-SF-IB-hyp1"/>
    <property type="match status" value="1"/>
</dbReference>
<name>L1NB48_9BACT</name>
<evidence type="ECO:0000313" key="1">
    <source>
        <dbReference type="EMBL" id="EKY00739.1"/>
    </source>
</evidence>
<dbReference type="OrthoDB" id="9794212at2"/>
<dbReference type="InterPro" id="IPR036412">
    <property type="entry name" value="HAD-like_sf"/>
</dbReference>
<accession>L1NB48</accession>
<dbReference type="GO" id="GO:0005737">
    <property type="term" value="C:cytoplasm"/>
    <property type="evidence" value="ECO:0007669"/>
    <property type="project" value="TreeGrafter"/>
</dbReference>
<dbReference type="GO" id="GO:0006564">
    <property type="term" value="P:L-serine biosynthetic process"/>
    <property type="evidence" value="ECO:0007669"/>
    <property type="project" value="TreeGrafter"/>
</dbReference>
<dbReference type="HOGENOM" id="CLU_052657_2_1_10"/>
<dbReference type="Gene3D" id="1.20.1440.100">
    <property type="entry name" value="SG protein - dephosphorylation function"/>
    <property type="match status" value="1"/>
</dbReference>
<dbReference type="NCBIfam" id="TIGR01488">
    <property type="entry name" value="HAD-SF-IB"/>
    <property type="match status" value="1"/>
</dbReference>
<dbReference type="InterPro" id="IPR023214">
    <property type="entry name" value="HAD_sf"/>
</dbReference>
<dbReference type="PATRIC" id="fig|1127699.3.peg.1124"/>
<dbReference type="PANTHER" id="PTHR43344">
    <property type="entry name" value="PHOSPHOSERINE PHOSPHATASE"/>
    <property type="match status" value="1"/>
</dbReference>
<keyword evidence="2" id="KW-1185">Reference proteome</keyword>
<comment type="caution">
    <text evidence="1">The sequence shown here is derived from an EMBL/GenBank/DDBJ whole genome shotgun (WGS) entry which is preliminary data.</text>
</comment>
<proteinExistence type="predicted"/>
<dbReference type="RefSeq" id="WP_009162429.1">
    <property type="nucleotide sequence ID" value="NZ_KB290995.1"/>
</dbReference>
<dbReference type="Pfam" id="PF12710">
    <property type="entry name" value="HAD"/>
    <property type="match status" value="1"/>
</dbReference>
<dbReference type="Gene3D" id="3.40.50.1000">
    <property type="entry name" value="HAD superfamily/HAD-like"/>
    <property type="match status" value="1"/>
</dbReference>